<feature type="compositionally biased region" description="Basic and acidic residues" evidence="1">
    <location>
        <begin position="365"/>
        <end position="379"/>
    </location>
</feature>
<dbReference type="STRING" id="196109.A0A136IS61"/>
<evidence type="ECO:0000256" key="1">
    <source>
        <dbReference type="SAM" id="MobiDB-lite"/>
    </source>
</evidence>
<dbReference type="InterPro" id="IPR029058">
    <property type="entry name" value="AB_hydrolase_fold"/>
</dbReference>
<name>A0A136IS61_9PEZI</name>
<protein>
    <recommendedName>
        <fullName evidence="4">Alpha/Beta hydrolase protein</fullName>
    </recommendedName>
</protein>
<gene>
    <name evidence="2" type="ORF">Micbo1qcDRAFT_197703</name>
</gene>
<accession>A0A136IS61</accession>
<dbReference type="InParanoid" id="A0A136IS61"/>
<dbReference type="SUPFAM" id="SSF53474">
    <property type="entry name" value="alpha/beta-Hydrolases"/>
    <property type="match status" value="1"/>
</dbReference>
<evidence type="ECO:0000313" key="2">
    <source>
        <dbReference type="EMBL" id="KXJ87717.1"/>
    </source>
</evidence>
<dbReference type="Gene3D" id="3.40.50.1820">
    <property type="entry name" value="alpha/beta hydrolase"/>
    <property type="match status" value="1"/>
</dbReference>
<organism evidence="2 3">
    <name type="scientific">Microdochium bolleyi</name>
    <dbReference type="NCBI Taxonomy" id="196109"/>
    <lineage>
        <taxon>Eukaryota</taxon>
        <taxon>Fungi</taxon>
        <taxon>Dikarya</taxon>
        <taxon>Ascomycota</taxon>
        <taxon>Pezizomycotina</taxon>
        <taxon>Sordariomycetes</taxon>
        <taxon>Xylariomycetidae</taxon>
        <taxon>Xylariales</taxon>
        <taxon>Microdochiaceae</taxon>
        <taxon>Microdochium</taxon>
    </lineage>
</organism>
<reference evidence="3" key="1">
    <citation type="submission" date="2016-02" db="EMBL/GenBank/DDBJ databases">
        <title>Draft genome sequence of Microdochium bolleyi, a fungal endophyte of beachgrass.</title>
        <authorList>
            <consortium name="DOE Joint Genome Institute"/>
            <person name="David A.S."/>
            <person name="May G."/>
            <person name="Haridas S."/>
            <person name="Lim J."/>
            <person name="Wang M."/>
            <person name="Labutti K."/>
            <person name="Lipzen A."/>
            <person name="Barry K."/>
            <person name="Grigoriev I.V."/>
        </authorList>
    </citation>
    <scope>NUCLEOTIDE SEQUENCE [LARGE SCALE GENOMIC DNA]</scope>
    <source>
        <strain evidence="3">J235TASD1</strain>
    </source>
</reference>
<feature type="compositionally biased region" description="Low complexity" evidence="1">
    <location>
        <begin position="262"/>
        <end position="271"/>
    </location>
</feature>
<feature type="region of interest" description="Disordered" evidence="1">
    <location>
        <begin position="257"/>
        <end position="276"/>
    </location>
</feature>
<evidence type="ECO:0008006" key="4">
    <source>
        <dbReference type="Google" id="ProtNLM"/>
    </source>
</evidence>
<proteinExistence type="predicted"/>
<dbReference type="Proteomes" id="UP000070501">
    <property type="component" value="Unassembled WGS sequence"/>
</dbReference>
<dbReference type="AlphaFoldDB" id="A0A136IS61"/>
<sequence>MASPTNPTASDAPGGAVSKTTISVAGLDLDIFGLSELSAETSYVSCLWLHHGRGRRKEDMADVAEIMVSGYLNQQRQHHGGGGSQRGLIAIAFDQRNHGTRMTSKLANRTWRSGNSTHAQDMFSQVTGTVVDTMHLMDVLEGYLWLEHHHHHHQDEEKKEQQSKTIDQHLVLGVSMGGHCAWQLLFEDPRFDAGVVVIGCPDYMRLMTNRATSSKLPSTTLSSSSSFIGSSHFPPALVNAAKRWDPKARIFGTEPVPAAAGSQHSSSSSSSHHTRAALDRTAIRGKKIQVLSGGKDNLVPYAAGEAFLNWFKGVSAAWYGGGSGEEGDGNVVSIEDNLYPEAGHEFSEEMKRDAVRFVVDVVASRDGEAPGGRKPEQRQQRRASPKI</sequence>
<dbReference type="OrthoDB" id="2152248at2759"/>
<dbReference type="EMBL" id="KQ964261">
    <property type="protein sequence ID" value="KXJ87717.1"/>
    <property type="molecule type" value="Genomic_DNA"/>
</dbReference>
<evidence type="ECO:0000313" key="3">
    <source>
        <dbReference type="Proteomes" id="UP000070501"/>
    </source>
</evidence>
<feature type="region of interest" description="Disordered" evidence="1">
    <location>
        <begin position="365"/>
        <end position="387"/>
    </location>
</feature>
<dbReference type="PANTHER" id="PTHR47381:SF3">
    <property type="entry name" value="ALPHA_BETA-HYDROLASES SUPERFAMILY PROTEIN"/>
    <property type="match status" value="1"/>
</dbReference>
<keyword evidence="3" id="KW-1185">Reference proteome</keyword>
<dbReference type="PANTHER" id="PTHR47381">
    <property type="entry name" value="ALPHA/BETA-HYDROLASES SUPERFAMILY PROTEIN"/>
    <property type="match status" value="1"/>
</dbReference>